<dbReference type="InterPro" id="IPR050738">
    <property type="entry name" value="Sulfatase"/>
</dbReference>
<dbReference type="Pfam" id="PF00884">
    <property type="entry name" value="Sulfatase"/>
    <property type="match status" value="1"/>
</dbReference>
<evidence type="ECO:0000259" key="6">
    <source>
        <dbReference type="Pfam" id="PF00884"/>
    </source>
</evidence>
<proteinExistence type="inferred from homology"/>
<dbReference type="InterPro" id="IPR024607">
    <property type="entry name" value="Sulfatase_CS"/>
</dbReference>
<protein>
    <submittedName>
        <fullName evidence="7">Arylsulfatase</fullName>
        <ecNumber evidence="7">3.1.6.1</ecNumber>
    </submittedName>
</protein>
<dbReference type="GO" id="GO:0004065">
    <property type="term" value="F:arylsulfatase activity"/>
    <property type="evidence" value="ECO:0007669"/>
    <property type="project" value="UniProtKB-EC"/>
</dbReference>
<dbReference type="PANTHER" id="PTHR42693:SF53">
    <property type="entry name" value="ENDO-4-O-SULFATASE"/>
    <property type="match status" value="1"/>
</dbReference>
<dbReference type="Gene3D" id="3.40.720.10">
    <property type="entry name" value="Alkaline Phosphatase, subunit A"/>
    <property type="match status" value="1"/>
</dbReference>
<keyword evidence="4" id="KW-0106">Calcium</keyword>
<keyword evidence="3 7" id="KW-0378">Hydrolase</keyword>
<reference evidence="7 8" key="1">
    <citation type="submission" date="2019-02" db="EMBL/GenBank/DDBJ databases">
        <title>Deep-cultivation of Planctomycetes and their phenomic and genomic characterization uncovers novel biology.</title>
        <authorList>
            <person name="Wiegand S."/>
            <person name="Jogler M."/>
            <person name="Boedeker C."/>
            <person name="Pinto D."/>
            <person name="Vollmers J."/>
            <person name="Rivas-Marin E."/>
            <person name="Kohn T."/>
            <person name="Peeters S.H."/>
            <person name="Heuer A."/>
            <person name="Rast P."/>
            <person name="Oberbeckmann S."/>
            <person name="Bunk B."/>
            <person name="Jeske O."/>
            <person name="Meyerdierks A."/>
            <person name="Storesund J.E."/>
            <person name="Kallscheuer N."/>
            <person name="Luecker S."/>
            <person name="Lage O.M."/>
            <person name="Pohl T."/>
            <person name="Merkel B.J."/>
            <person name="Hornburger P."/>
            <person name="Mueller R.-W."/>
            <person name="Bruemmer F."/>
            <person name="Labrenz M."/>
            <person name="Spormann A.M."/>
            <person name="Op den Camp H."/>
            <person name="Overmann J."/>
            <person name="Amann R."/>
            <person name="Jetten M.S.M."/>
            <person name="Mascher T."/>
            <person name="Medema M.H."/>
            <person name="Devos D.P."/>
            <person name="Kaster A.-K."/>
            <person name="Ovreas L."/>
            <person name="Rohde M."/>
            <person name="Galperin M.Y."/>
            <person name="Jogler C."/>
        </authorList>
    </citation>
    <scope>NUCLEOTIDE SEQUENCE [LARGE SCALE GENOMIC DNA]</scope>
    <source>
        <strain evidence="7 8">V22</strain>
    </source>
</reference>
<dbReference type="RefSeq" id="WP_231734053.1">
    <property type="nucleotide sequence ID" value="NZ_CP036316.1"/>
</dbReference>
<dbReference type="AlphaFoldDB" id="A0A517TCG8"/>
<feature type="signal peptide" evidence="5">
    <location>
        <begin position="1"/>
        <end position="24"/>
    </location>
</feature>
<evidence type="ECO:0000313" key="8">
    <source>
        <dbReference type="Proteomes" id="UP000319976"/>
    </source>
</evidence>
<keyword evidence="5" id="KW-0732">Signal</keyword>
<dbReference type="PANTHER" id="PTHR42693">
    <property type="entry name" value="ARYLSULFATASE FAMILY MEMBER"/>
    <property type="match status" value="1"/>
</dbReference>
<dbReference type="Proteomes" id="UP000319976">
    <property type="component" value="Chromosome"/>
</dbReference>
<comment type="similarity">
    <text evidence="1">Belongs to the sulfatase family.</text>
</comment>
<dbReference type="InterPro" id="IPR000917">
    <property type="entry name" value="Sulfatase_N"/>
</dbReference>
<dbReference type="GO" id="GO:0046872">
    <property type="term" value="F:metal ion binding"/>
    <property type="evidence" value="ECO:0007669"/>
    <property type="project" value="UniProtKB-KW"/>
</dbReference>
<evidence type="ECO:0000256" key="5">
    <source>
        <dbReference type="SAM" id="SignalP"/>
    </source>
</evidence>
<accession>A0A517TCG8</accession>
<keyword evidence="2" id="KW-0479">Metal-binding</keyword>
<dbReference type="Gene3D" id="3.30.1120.10">
    <property type="match status" value="1"/>
</dbReference>
<dbReference type="KEGG" id="chya:V22_33380"/>
<dbReference type="InterPro" id="IPR017850">
    <property type="entry name" value="Alkaline_phosphatase_core_sf"/>
</dbReference>
<dbReference type="SUPFAM" id="SSF53649">
    <property type="entry name" value="Alkaline phosphatase-like"/>
    <property type="match status" value="1"/>
</dbReference>
<dbReference type="PROSITE" id="PS00149">
    <property type="entry name" value="SULFATASE_2"/>
    <property type="match status" value="1"/>
</dbReference>
<feature type="chain" id="PRO_5021798718" evidence="5">
    <location>
        <begin position="25"/>
        <end position="480"/>
    </location>
</feature>
<feature type="domain" description="Sulfatase N-terminal" evidence="6">
    <location>
        <begin position="31"/>
        <end position="347"/>
    </location>
</feature>
<evidence type="ECO:0000256" key="3">
    <source>
        <dbReference type="ARBA" id="ARBA00022801"/>
    </source>
</evidence>
<dbReference type="EMBL" id="CP036316">
    <property type="protein sequence ID" value="QDT66074.1"/>
    <property type="molecule type" value="Genomic_DNA"/>
</dbReference>
<evidence type="ECO:0000256" key="2">
    <source>
        <dbReference type="ARBA" id="ARBA00022723"/>
    </source>
</evidence>
<gene>
    <name evidence="7" type="primary">atsA_28</name>
    <name evidence="7" type="ORF">V22_33380</name>
</gene>
<evidence type="ECO:0000256" key="4">
    <source>
        <dbReference type="ARBA" id="ARBA00022837"/>
    </source>
</evidence>
<sequence length="480" mass="54119" precursor="true">MLDFFVRIAFAVALGSFFCADTFADEHQSRPNFVVILCDDLGYGDLGCYGHPHIKTPNLDQLADQGIRMTSCYSSAPVCSSSRAGLLTGKNPSRIGVYDWIPENHVMHMRAEEVTVAQRLSEGGYETAMVGKWHCNGYFNSPKQPQPNDHGFDYWFATQNNAKPRHENPINFVRNGDEVGPLEGFSCQLVADEAINWLTETRDKTKPFYLHVCFHEPHEPVESPDKLVEEYMGVAKNKDEAQYFANVANMDRAVGRLVQSLDAQGLGENTLIFFTSDNGPETLNRYRGSYRSYGSPGPLRGMKLHIYEGGIRVAGILRWTGEIAEGQTSDQPICGYDVLPTFCELAHVKPNVPGLDGESFAPLLSGKSLNREKPFFWHYYRAISDPRVAIRDGEWKMVAMWDGPKPSETRKVLGNNINQQSQEILKTAKLVDFELYRIADDIGERNEVSEKYPDVAAKMKQQLLSRYRGMQAESPTWDFD</sequence>
<evidence type="ECO:0000313" key="7">
    <source>
        <dbReference type="EMBL" id="QDT66074.1"/>
    </source>
</evidence>
<name>A0A517TCG8_9PLAN</name>
<organism evidence="7 8">
    <name type="scientific">Calycomorphotria hydatis</name>
    <dbReference type="NCBI Taxonomy" id="2528027"/>
    <lineage>
        <taxon>Bacteria</taxon>
        <taxon>Pseudomonadati</taxon>
        <taxon>Planctomycetota</taxon>
        <taxon>Planctomycetia</taxon>
        <taxon>Planctomycetales</taxon>
        <taxon>Planctomycetaceae</taxon>
        <taxon>Calycomorphotria</taxon>
    </lineage>
</organism>
<keyword evidence="8" id="KW-1185">Reference proteome</keyword>
<dbReference type="EC" id="3.1.6.1" evidence="7"/>
<evidence type="ECO:0000256" key="1">
    <source>
        <dbReference type="ARBA" id="ARBA00008779"/>
    </source>
</evidence>